<organism evidence="2 3">
    <name type="scientific">Chromobacterium phragmitis</name>
    <dbReference type="NCBI Taxonomy" id="2202141"/>
    <lineage>
        <taxon>Bacteria</taxon>
        <taxon>Pseudomonadati</taxon>
        <taxon>Pseudomonadota</taxon>
        <taxon>Betaproteobacteria</taxon>
        <taxon>Neisseriales</taxon>
        <taxon>Chromobacteriaceae</taxon>
        <taxon>Chromobacterium</taxon>
    </lineage>
</organism>
<accession>A0ABV0J2F8</accession>
<dbReference type="RefSeq" id="WP_347937980.1">
    <property type="nucleotide sequence ID" value="NZ_JBDXMI010000015.1"/>
</dbReference>
<keyword evidence="3" id="KW-1185">Reference proteome</keyword>
<keyword evidence="1" id="KW-1133">Transmembrane helix</keyword>
<proteinExistence type="predicted"/>
<name>A0ABV0J2F8_9NEIS</name>
<evidence type="ECO:0000313" key="2">
    <source>
        <dbReference type="EMBL" id="MEO9387192.1"/>
    </source>
</evidence>
<comment type="caution">
    <text evidence="2">The sequence shown here is derived from an EMBL/GenBank/DDBJ whole genome shotgun (WGS) entry which is preliminary data.</text>
</comment>
<sequence length="69" mass="7504">MKYKLFTCALNSIVALYCLIAGPVVLALGNLFLGIGGVVVSAIAAYAARCEYLDYLDLKDSHKLNRRPL</sequence>
<reference evidence="2 3" key="1">
    <citation type="submission" date="2024-05" db="EMBL/GenBank/DDBJ databases">
        <authorList>
            <person name="De Oliveira J.P."/>
            <person name="Noriler S.A."/>
            <person name="De Oliveira A.G."/>
            <person name="Sipoli D.S."/>
        </authorList>
    </citation>
    <scope>NUCLEOTIDE SEQUENCE [LARGE SCALE GENOMIC DNA]</scope>
    <source>
        <strain evidence="2 3">LABIM192</strain>
    </source>
</reference>
<dbReference type="EMBL" id="JBDXMI010000015">
    <property type="protein sequence ID" value="MEO9387192.1"/>
    <property type="molecule type" value="Genomic_DNA"/>
</dbReference>
<keyword evidence="1" id="KW-0472">Membrane</keyword>
<feature type="transmembrane region" description="Helical" evidence="1">
    <location>
        <begin position="31"/>
        <end position="48"/>
    </location>
</feature>
<evidence type="ECO:0000313" key="3">
    <source>
        <dbReference type="Proteomes" id="UP001462502"/>
    </source>
</evidence>
<gene>
    <name evidence="2" type="ORF">ABI908_24155</name>
</gene>
<keyword evidence="1" id="KW-0812">Transmembrane</keyword>
<protein>
    <submittedName>
        <fullName evidence="2">Uncharacterized protein</fullName>
    </submittedName>
</protein>
<evidence type="ECO:0000256" key="1">
    <source>
        <dbReference type="SAM" id="Phobius"/>
    </source>
</evidence>
<dbReference type="Proteomes" id="UP001462502">
    <property type="component" value="Unassembled WGS sequence"/>
</dbReference>